<proteinExistence type="predicted"/>
<gene>
    <name evidence="1" type="ORF">GDS87_06835</name>
</gene>
<evidence type="ECO:0000313" key="2">
    <source>
        <dbReference type="Proteomes" id="UP000373269"/>
    </source>
</evidence>
<name>A0ABX6D7B6_9BACI</name>
<dbReference type="EMBL" id="CP045835">
    <property type="protein sequence ID" value="QGG50685.1"/>
    <property type="molecule type" value="Genomic_DNA"/>
</dbReference>
<dbReference type="Proteomes" id="UP000373269">
    <property type="component" value="Chromosome"/>
</dbReference>
<accession>A0ABX6D7B6</accession>
<protein>
    <submittedName>
        <fullName evidence="1">Uncharacterized protein</fullName>
    </submittedName>
</protein>
<dbReference type="RefSeq" id="WP_054771167.1">
    <property type="nucleotide sequence ID" value="NZ_CP045835.1"/>
</dbReference>
<reference evidence="1 2" key="1">
    <citation type="submission" date="2019-11" db="EMBL/GenBank/DDBJ databases">
        <title>Whole Genome Sequencing and Comparative Genomic Analyses of Lysinibacillus pakistanensis LZH-9, a Halotolerant Strain with Excellent COD Removal Capability.</title>
        <authorList>
            <person name="Zhou H."/>
        </authorList>
    </citation>
    <scope>NUCLEOTIDE SEQUENCE [LARGE SCALE GENOMIC DNA]</scope>
    <source>
        <strain evidence="1 2">LZH-9</strain>
    </source>
</reference>
<evidence type="ECO:0000313" key="1">
    <source>
        <dbReference type="EMBL" id="QGG50685.1"/>
    </source>
</evidence>
<sequence length="118" mass="14238">MLAYKNDNDFYLKIMGIYFDEAKEEMFFSFDTQNRLNRNINIQFGQWKIDDSIYNLSHENPQYLEKLSIVSGFQKCVKHTYLKEWNKTTIEIKILDAETNINIRELKFQINKHITQAF</sequence>
<organism evidence="1 2">
    <name type="scientific">Lysinibacillus pakistanensis</name>
    <dbReference type="NCBI Taxonomy" id="759811"/>
    <lineage>
        <taxon>Bacteria</taxon>
        <taxon>Bacillati</taxon>
        <taxon>Bacillota</taxon>
        <taxon>Bacilli</taxon>
        <taxon>Bacillales</taxon>
        <taxon>Bacillaceae</taxon>
        <taxon>Lysinibacillus</taxon>
    </lineage>
</organism>
<keyword evidence="2" id="KW-1185">Reference proteome</keyword>